<accession>A0A086T1S1</accession>
<evidence type="ECO:0000256" key="5">
    <source>
        <dbReference type="ARBA" id="ARBA00011427"/>
    </source>
</evidence>
<evidence type="ECO:0000256" key="10">
    <source>
        <dbReference type="SAM" id="MobiDB-lite"/>
    </source>
</evidence>
<comment type="subunit">
    <text evidence="5">May form a complex with LTO1.</text>
</comment>
<dbReference type="GO" id="GO:0005634">
    <property type="term" value="C:nucleus"/>
    <property type="evidence" value="ECO:0007669"/>
    <property type="project" value="UniProtKB-SubCell"/>
</dbReference>
<comment type="caution">
    <text evidence="12">The sequence shown here is derived from an EMBL/GenBank/DDBJ whole genome shotgun (WGS) entry which is preliminary data.</text>
</comment>
<keyword evidence="8" id="KW-0963">Cytoplasm</keyword>
<feature type="region of interest" description="Disordered" evidence="10">
    <location>
        <begin position="198"/>
        <end position="221"/>
    </location>
</feature>
<evidence type="ECO:0000256" key="3">
    <source>
        <dbReference type="ARBA" id="ARBA00004496"/>
    </source>
</evidence>
<evidence type="ECO:0000256" key="6">
    <source>
        <dbReference type="ARBA" id="ARBA00017286"/>
    </source>
</evidence>
<evidence type="ECO:0000256" key="1">
    <source>
        <dbReference type="ARBA" id="ARBA00003836"/>
    </source>
</evidence>
<evidence type="ECO:0000256" key="4">
    <source>
        <dbReference type="ARBA" id="ARBA00007096"/>
    </source>
</evidence>
<evidence type="ECO:0000256" key="2">
    <source>
        <dbReference type="ARBA" id="ARBA00004123"/>
    </source>
</evidence>
<dbReference type="EMBL" id="JPKY01000072">
    <property type="protein sequence ID" value="KFH43303.1"/>
    <property type="molecule type" value="Genomic_DNA"/>
</dbReference>
<dbReference type="STRING" id="857340.A0A086T1S1"/>
<dbReference type="PANTHER" id="PTHR18829">
    <property type="entry name" value="PROTEIN YAE1 HOMOLOG"/>
    <property type="match status" value="1"/>
</dbReference>
<reference evidence="13" key="1">
    <citation type="journal article" date="2014" name="Genome Announc.">
        <title>Genome sequence and annotation of Acremonium chrysogenum, producer of the beta-lactam antibiotic cephalosporin C.</title>
        <authorList>
            <person name="Terfehr D."/>
            <person name="Dahlmann T.A."/>
            <person name="Specht T."/>
            <person name="Zadra I."/>
            <person name="Kuernsteiner H."/>
            <person name="Kueck U."/>
        </authorList>
    </citation>
    <scope>NUCLEOTIDE SEQUENCE [LARGE SCALE GENOMIC DNA]</scope>
    <source>
        <strain evidence="13">ATCC 11550 / CBS 779.69 / DSM 880 / IAM 14645 / JCM 23072 / IMI 49137</strain>
    </source>
</reference>
<protein>
    <recommendedName>
        <fullName evidence="7">Protein YAE1</fullName>
    </recommendedName>
    <alternativeName>
        <fullName evidence="6">Protein yae1</fullName>
    </alternativeName>
</protein>
<evidence type="ECO:0000256" key="8">
    <source>
        <dbReference type="ARBA" id="ARBA00022490"/>
    </source>
</evidence>
<name>A0A086T1S1_HAPC1</name>
<proteinExistence type="inferred from homology"/>
<dbReference type="OrthoDB" id="20086at2759"/>
<evidence type="ECO:0000256" key="9">
    <source>
        <dbReference type="ARBA" id="ARBA00023242"/>
    </source>
</evidence>
<comment type="subcellular location">
    <subcellularLocation>
        <location evidence="3">Cytoplasm</location>
    </subcellularLocation>
    <subcellularLocation>
        <location evidence="2">Nucleus</location>
    </subcellularLocation>
</comment>
<dbReference type="InterPro" id="IPR019191">
    <property type="entry name" value="Essential_protein_Yae1_N"/>
</dbReference>
<keyword evidence="9" id="KW-0539">Nucleus</keyword>
<evidence type="ECO:0000256" key="7">
    <source>
        <dbReference type="ARBA" id="ARBA00018400"/>
    </source>
</evidence>
<dbReference type="PANTHER" id="PTHR18829:SF0">
    <property type="entry name" value="PROTEIN YAE1 HOMOLOG"/>
    <property type="match status" value="1"/>
</dbReference>
<keyword evidence="13" id="KW-1185">Reference proteome</keyword>
<organism evidence="12 13">
    <name type="scientific">Hapsidospora chrysogenum (strain ATCC 11550 / CBS 779.69 / DSM 880 / IAM 14645 / JCM 23072 / IMI 49137)</name>
    <name type="common">Acremonium chrysogenum</name>
    <dbReference type="NCBI Taxonomy" id="857340"/>
    <lineage>
        <taxon>Eukaryota</taxon>
        <taxon>Fungi</taxon>
        <taxon>Dikarya</taxon>
        <taxon>Ascomycota</taxon>
        <taxon>Pezizomycotina</taxon>
        <taxon>Sordariomycetes</taxon>
        <taxon>Hypocreomycetidae</taxon>
        <taxon>Hypocreales</taxon>
        <taxon>Bionectriaceae</taxon>
        <taxon>Hapsidospora</taxon>
    </lineage>
</organism>
<evidence type="ECO:0000313" key="13">
    <source>
        <dbReference type="Proteomes" id="UP000029964"/>
    </source>
</evidence>
<dbReference type="HOGENOM" id="CLU_066684_0_0_1"/>
<evidence type="ECO:0000259" key="11">
    <source>
        <dbReference type="Pfam" id="PF09811"/>
    </source>
</evidence>
<feature type="region of interest" description="Disordered" evidence="10">
    <location>
        <begin position="1"/>
        <end position="27"/>
    </location>
</feature>
<dbReference type="Pfam" id="PF09811">
    <property type="entry name" value="Yae1_N"/>
    <property type="match status" value="1"/>
</dbReference>
<dbReference type="GO" id="GO:0005737">
    <property type="term" value="C:cytoplasm"/>
    <property type="evidence" value="ECO:0007669"/>
    <property type="project" value="UniProtKB-SubCell"/>
</dbReference>
<dbReference type="Proteomes" id="UP000029964">
    <property type="component" value="Unassembled WGS sequence"/>
</dbReference>
<comment type="function">
    <text evidence="1">The complex LTO1:YAE1 may function as a target specific adapter that probably recruits apo-RPLI1 to the cytosolic iron-sulfur protein assembly (CIA) complex machinery. May be required for biogenesis of the large ribosomal subunit and initiation of translation.</text>
</comment>
<evidence type="ECO:0000313" key="12">
    <source>
        <dbReference type="EMBL" id="KFH43303.1"/>
    </source>
</evidence>
<gene>
    <name evidence="12" type="ORF">ACRE_059610</name>
</gene>
<feature type="domain" description="Essential protein Yae1 N-terminal" evidence="11">
    <location>
        <begin position="64"/>
        <end position="102"/>
    </location>
</feature>
<sequence>MHFQPVDPSGEDTYLAHGGGDPAPPPEVVNDGLDDVFGGDDEFVDAQNSHPDIRRLETDHSTAGYREGVHIGKQETLQKGFDEGYPLGAAIGLQAGQIVGLLEGIAEALKAAKVETSAKSEQLLADARADLSVEALFSADYWKPNGQPRYEVADGTSLQTKEVALAHPLIRKWTDTLEEQIRLWKINRFILDHVKQTPHEPAPEGLPERAGEGISKDPLEW</sequence>
<dbReference type="AlphaFoldDB" id="A0A086T1S1"/>
<dbReference type="InterPro" id="IPR038881">
    <property type="entry name" value="Yae1-like"/>
</dbReference>
<comment type="similarity">
    <text evidence="4">Belongs to the YAE1 family.</text>
</comment>